<evidence type="ECO:0000256" key="2">
    <source>
        <dbReference type="ARBA" id="ARBA00034247"/>
    </source>
</evidence>
<dbReference type="GO" id="GO:0052621">
    <property type="term" value="F:diguanylate cyclase activity"/>
    <property type="evidence" value="ECO:0007669"/>
    <property type="project" value="UniProtKB-EC"/>
</dbReference>
<reference evidence="5 6" key="1">
    <citation type="submission" date="2016-09" db="EMBL/GenBank/DDBJ databases">
        <title>Alteromonas lipolytica, a new species isolated from sea water.</title>
        <authorList>
            <person name="Wu Y.-H."/>
            <person name="Cheng H."/>
            <person name="Xu X.-W."/>
        </authorList>
    </citation>
    <scope>NUCLEOTIDE SEQUENCE [LARGE SCALE GENOMIC DNA]</scope>
    <source>
        <strain evidence="5 6">JW12</strain>
    </source>
</reference>
<dbReference type="InterPro" id="IPR050469">
    <property type="entry name" value="Diguanylate_Cyclase"/>
</dbReference>
<proteinExistence type="predicted"/>
<dbReference type="Gene3D" id="3.30.70.270">
    <property type="match status" value="1"/>
</dbReference>
<dbReference type="Pfam" id="PF00990">
    <property type="entry name" value="GGDEF"/>
    <property type="match status" value="1"/>
</dbReference>
<dbReference type="PROSITE" id="PS50887">
    <property type="entry name" value="GGDEF"/>
    <property type="match status" value="1"/>
</dbReference>
<evidence type="ECO:0000256" key="1">
    <source>
        <dbReference type="ARBA" id="ARBA00012528"/>
    </source>
</evidence>
<dbReference type="SUPFAM" id="SSF55073">
    <property type="entry name" value="Nucleotide cyclase"/>
    <property type="match status" value="1"/>
</dbReference>
<keyword evidence="6" id="KW-1185">Reference proteome</keyword>
<dbReference type="CDD" id="cd01949">
    <property type="entry name" value="GGDEF"/>
    <property type="match status" value="1"/>
</dbReference>
<dbReference type="PANTHER" id="PTHR45138">
    <property type="entry name" value="REGULATORY COMPONENTS OF SENSORY TRANSDUCTION SYSTEM"/>
    <property type="match status" value="1"/>
</dbReference>
<dbReference type="InterPro" id="IPR029787">
    <property type="entry name" value="Nucleotide_cyclase"/>
</dbReference>
<dbReference type="RefSeq" id="WP_070175941.1">
    <property type="nucleotide sequence ID" value="NZ_BMJR01000001.1"/>
</dbReference>
<dbReference type="EC" id="2.7.7.65" evidence="1"/>
<evidence type="ECO:0000313" key="6">
    <source>
        <dbReference type="Proteomes" id="UP000176037"/>
    </source>
</evidence>
<accession>A0A1E8FHR8</accession>
<keyword evidence="3" id="KW-0812">Transmembrane</keyword>
<gene>
    <name evidence="5" type="ORF">BFC17_15820</name>
</gene>
<dbReference type="AlphaFoldDB" id="A0A1E8FHR8"/>
<comment type="catalytic activity">
    <reaction evidence="2">
        <text>2 GTP = 3',3'-c-di-GMP + 2 diphosphate</text>
        <dbReference type="Rhea" id="RHEA:24898"/>
        <dbReference type="ChEBI" id="CHEBI:33019"/>
        <dbReference type="ChEBI" id="CHEBI:37565"/>
        <dbReference type="ChEBI" id="CHEBI:58805"/>
        <dbReference type="EC" id="2.7.7.65"/>
    </reaction>
</comment>
<sequence>MLLVFTLFDKCCSHRVKVILLFWLLGGVNCCFANTNANFIASQLALADQLKVRDPDQSFAILNTLSGRKLSELQKDYHQYLVGFNAAIHSEIPRAINLISPVSERHPADELGMRSRSTLLSLYGGLKDWSKALVVASELESLLESMPRTPQWHLANVGAGNFYLKLAMFDTAFQLLDEAYQSQSQVIDEELRCRYGSQRLAAFIGLATDQVKPAMFNEVQLLCSSLPSSVYTLEFAIIWARYLMDSGHYIEALAKANEFEQAILDLDYFYFRVALQNTKARALVALEHYDKAAAIVDELLGYPNITDYREGFSKAARVKVALASKAQDYASAYNWQLQMAEIERQLQLEEKAKALAVFRAKSMQKAADTALQLLADNQALLREDLRYAEHKLLNLYLTIALVCSLLLVAGFAFYRMRQQKQTWLKLASTDALTGLANRRHFIAHMDNVLRKNRFVAPLSLILCDLDGIKQINDTYGHQAGDWALEQVGLVLREYATENTVCSARIAGDEFVICLESTSAVTAMEYCDQLQQHLAGIDTRAVCGDISLSASFGVCDTDQTGAILTALISGADLAMYQAKKAGRRRAVIYQAHSPDK</sequence>
<dbReference type="NCBIfam" id="TIGR00254">
    <property type="entry name" value="GGDEF"/>
    <property type="match status" value="1"/>
</dbReference>
<dbReference type="OrthoDB" id="9803824at2"/>
<dbReference type="SMART" id="SM00267">
    <property type="entry name" value="GGDEF"/>
    <property type="match status" value="1"/>
</dbReference>
<feature type="domain" description="GGDEF" evidence="4">
    <location>
        <begin position="456"/>
        <end position="590"/>
    </location>
</feature>
<dbReference type="InterPro" id="IPR000160">
    <property type="entry name" value="GGDEF_dom"/>
</dbReference>
<name>A0A1E8FHR8_9ALTE</name>
<dbReference type="Proteomes" id="UP000176037">
    <property type="component" value="Unassembled WGS sequence"/>
</dbReference>
<keyword evidence="3" id="KW-1133">Transmembrane helix</keyword>
<evidence type="ECO:0000259" key="4">
    <source>
        <dbReference type="PROSITE" id="PS50887"/>
    </source>
</evidence>
<organism evidence="5 6">
    <name type="scientific">Alteromonas lipolytica</name>
    <dbReference type="NCBI Taxonomy" id="1856405"/>
    <lineage>
        <taxon>Bacteria</taxon>
        <taxon>Pseudomonadati</taxon>
        <taxon>Pseudomonadota</taxon>
        <taxon>Gammaproteobacteria</taxon>
        <taxon>Alteromonadales</taxon>
        <taxon>Alteromonadaceae</taxon>
        <taxon>Alteromonas/Salinimonas group</taxon>
        <taxon>Alteromonas</taxon>
    </lineage>
</organism>
<feature type="transmembrane region" description="Helical" evidence="3">
    <location>
        <begin position="395"/>
        <end position="414"/>
    </location>
</feature>
<dbReference type="InterPro" id="IPR043128">
    <property type="entry name" value="Rev_trsase/Diguanyl_cyclase"/>
</dbReference>
<evidence type="ECO:0000256" key="3">
    <source>
        <dbReference type="SAM" id="Phobius"/>
    </source>
</evidence>
<keyword evidence="3" id="KW-0472">Membrane</keyword>
<dbReference type="STRING" id="1856405.BFC17_15820"/>
<dbReference type="PANTHER" id="PTHR45138:SF9">
    <property type="entry name" value="DIGUANYLATE CYCLASE DGCM-RELATED"/>
    <property type="match status" value="1"/>
</dbReference>
<dbReference type="EMBL" id="MJIC01000010">
    <property type="protein sequence ID" value="OFI35023.1"/>
    <property type="molecule type" value="Genomic_DNA"/>
</dbReference>
<evidence type="ECO:0000313" key="5">
    <source>
        <dbReference type="EMBL" id="OFI35023.1"/>
    </source>
</evidence>
<comment type="caution">
    <text evidence="5">The sequence shown here is derived from an EMBL/GenBank/DDBJ whole genome shotgun (WGS) entry which is preliminary data.</text>
</comment>
<protein>
    <recommendedName>
        <fullName evidence="1">diguanylate cyclase</fullName>
        <ecNumber evidence="1">2.7.7.65</ecNumber>
    </recommendedName>
</protein>